<dbReference type="EMBL" id="JACIIV010000013">
    <property type="protein sequence ID" value="MBB6227832.1"/>
    <property type="molecule type" value="Genomic_DNA"/>
</dbReference>
<sequence length="72" mass="7913">MPEISVNTMVIAIQAVSQQLRGLRAEAQEDDAPPELDQLVEEWEAAADDLEAAYNTASRAILNLPPYDELMA</sequence>
<dbReference type="AlphaFoldDB" id="A0A841LF96"/>
<gene>
    <name evidence="1" type="ORF">FHS79_002013</name>
</gene>
<dbReference type="Gene3D" id="1.10.287.2500">
    <property type="match status" value="1"/>
</dbReference>
<dbReference type="InterPro" id="IPR053756">
    <property type="entry name" value="Toxin_immunity_effector"/>
</dbReference>
<dbReference type="Pfam" id="PF21643">
    <property type="entry name" value="T6SS_Tsi2-like"/>
    <property type="match status" value="1"/>
</dbReference>
<dbReference type="InterPro" id="IPR049070">
    <property type="entry name" value="T6SS_Tsi2-like"/>
</dbReference>
<name>A0A841LF96_9SPHN</name>
<evidence type="ECO:0000313" key="1">
    <source>
        <dbReference type="EMBL" id="MBB6227832.1"/>
    </source>
</evidence>
<dbReference type="Proteomes" id="UP000538147">
    <property type="component" value="Unassembled WGS sequence"/>
</dbReference>
<organism evidence="1 2">
    <name type="scientific">Polymorphobacter multimanifer</name>
    <dbReference type="NCBI Taxonomy" id="1070431"/>
    <lineage>
        <taxon>Bacteria</taxon>
        <taxon>Pseudomonadati</taxon>
        <taxon>Pseudomonadota</taxon>
        <taxon>Alphaproteobacteria</taxon>
        <taxon>Sphingomonadales</taxon>
        <taxon>Sphingosinicellaceae</taxon>
        <taxon>Polymorphobacter</taxon>
    </lineage>
</organism>
<proteinExistence type="predicted"/>
<comment type="caution">
    <text evidence="1">The sequence shown here is derived from an EMBL/GenBank/DDBJ whole genome shotgun (WGS) entry which is preliminary data.</text>
</comment>
<keyword evidence="2" id="KW-1185">Reference proteome</keyword>
<accession>A0A841LF96</accession>
<reference evidence="1 2" key="1">
    <citation type="submission" date="2020-08" db="EMBL/GenBank/DDBJ databases">
        <title>Genomic Encyclopedia of Type Strains, Phase IV (KMG-IV): sequencing the most valuable type-strain genomes for metagenomic binning, comparative biology and taxonomic classification.</title>
        <authorList>
            <person name="Goeker M."/>
        </authorList>
    </citation>
    <scope>NUCLEOTIDE SEQUENCE [LARGE SCALE GENOMIC DNA]</scope>
    <source>
        <strain evidence="1 2">DSM 102189</strain>
    </source>
</reference>
<dbReference type="RefSeq" id="WP_184199107.1">
    <property type="nucleotide sequence ID" value="NZ_BMOX01000028.1"/>
</dbReference>
<evidence type="ECO:0000313" key="2">
    <source>
        <dbReference type="Proteomes" id="UP000538147"/>
    </source>
</evidence>
<keyword evidence="1" id="KW-0449">Lipoprotein</keyword>
<protein>
    <submittedName>
        <fullName evidence="1">Outer membrane murein-binding lipoprotein Lpp</fullName>
    </submittedName>
</protein>